<evidence type="ECO:0000313" key="12">
    <source>
        <dbReference type="EMBL" id="AEM37622.1"/>
    </source>
</evidence>
<keyword evidence="3" id="KW-0167">Capsid protein</keyword>
<dbReference type="Pfam" id="PF12226">
    <property type="entry name" value="Astro_capsid_p"/>
    <property type="match status" value="1"/>
</dbReference>
<dbReference type="Gene3D" id="2.60.120.20">
    <property type="match status" value="1"/>
</dbReference>
<dbReference type="InterPro" id="IPR029053">
    <property type="entry name" value="Viral_coat"/>
</dbReference>
<evidence type="ECO:0000256" key="10">
    <source>
        <dbReference type="SAM" id="MobiDB-lite"/>
    </source>
</evidence>
<evidence type="ECO:0000256" key="2">
    <source>
        <dbReference type="ARBA" id="ARBA00021246"/>
    </source>
</evidence>
<organism evidence="12">
    <name type="scientific">California sea lion astrovirus 6</name>
    <dbReference type="NCBI Taxonomy" id="1073955"/>
    <lineage>
        <taxon>Viruses</taxon>
        <taxon>Riboviria</taxon>
        <taxon>Orthornavirae</taxon>
        <taxon>Pisuviricota</taxon>
        <taxon>Stelpaviricetes</taxon>
        <taxon>Stellavirales</taxon>
        <taxon>Astroviridae</taxon>
    </lineage>
</organism>
<name>G1JYU3_9VIRU</name>
<dbReference type="Pfam" id="PF03115">
    <property type="entry name" value="Astro_capsid_N"/>
    <property type="match status" value="1"/>
</dbReference>
<comment type="subunit">
    <text evidence="9">Heterodimer with spike protein VP25. The spikes form a globular dimer with 30 spikes covering the mature virion. Spike protein VP25 that lacks the core attachment region may need to dimerize with spike protein VP27 to remain stably bound to the viral particle.</text>
</comment>
<feature type="compositionally biased region" description="Basic residues" evidence="10">
    <location>
        <begin position="81"/>
        <end position="93"/>
    </location>
</feature>
<sequence length="840" mass="90471">MWNSALLELASNSVTLAFQLVSRRSNCIAFGGEDQKIAMASKSGNEVTVKVDPGRSRSKSRGRSQSRGRPKDVKITVNSKPKQKRRTRPRGRSGQRVAKIVKRQLDRAGVTGPRPSIGQKATATLGTVGANSTGAAELEMCLLLNPALVKDSTGSTQFGPVQALAAQYSLWRLKSASVKLTPLIGASAIAGTSIRISLNSTAVPSSTSWSGLGARKHRDVVVGRGGVFKLTARDLGGPREGWWLTNTNDSADATLGPSVEIHTLGKTTSTYKNEAYTGPIFLCEISAYWEFASFAANPALASLNKGQEQKASITFSGDVGQPLVMEAPPTSTFAMAVAHASNFSTFAAEEKKVSDTIFQIVNTGVEGVASVVPPPFGWLIKGGWWFVKKVTGLSTLYATPGKDHFYVYPSYEDALSNKPAICTGRVSPSQLYSADQPGTSHLFYTQMNAPSLGHNETGQSTYVLPQPPTPPTPTYDNEGWIIFNCATSYLLGTPFAAKNGTLRIGLKSKANGDIIKVPTVFCARINTPHCFLKSNENGDILGLISHNQLPPTAGINLVSQNGNTVYGTVHAYGSHIVATSGTAEQKKVKYDFYLVKVTTATASTEQTDAKNIYIEAGTNIMKFSERTGDTRLQLTDQVWYLFGNYKQVALGEQGPVYPDFSYNYPAPTLTGEMPVLGPALTWFSNTFSLKMRYGLPQAITPVQPAALFYSADPFKTGPEPEIGEPSDEEDVAEVEEEVESAEDSLTDVTDTDEETEYESDAGDDETVASRRLLLMNTMINQGIPEEQAARAAVRAFPTAAQQFEKNTFMVALADGFSPRQARADAKRAAAEFSSSRGHAE</sequence>
<evidence type="ECO:0000256" key="6">
    <source>
        <dbReference type="ARBA" id="ARBA00045510"/>
    </source>
</evidence>
<evidence type="ECO:0000256" key="7">
    <source>
        <dbReference type="ARBA" id="ARBA00045819"/>
    </source>
</evidence>
<dbReference type="EMBL" id="JN420353">
    <property type="protein sequence ID" value="AEM37622.1"/>
    <property type="molecule type" value="Genomic_RNA"/>
</dbReference>
<evidence type="ECO:0000256" key="5">
    <source>
        <dbReference type="ARBA" id="ARBA00034475"/>
    </source>
</evidence>
<comment type="subcellular location">
    <subcellularLocation>
        <location evidence="5">Host extracellular space</location>
    </subcellularLocation>
    <subcellularLocation>
        <location evidence="1">Virion</location>
    </subcellularLocation>
</comment>
<evidence type="ECO:0000259" key="11">
    <source>
        <dbReference type="Pfam" id="PF03115"/>
    </source>
</evidence>
<proteinExistence type="predicted"/>
<dbReference type="InterPro" id="IPR004337">
    <property type="entry name" value="Astro_capsid_N"/>
</dbReference>
<accession>G1JYU3</accession>
<comment type="function">
    <text evidence="7">Self-assembles to form an icosahedral capsid with a T=3 symmetry, about 43 nm in diameter. This forms contains only 30 spikes located on the icosahedral 2-fold axes.</text>
</comment>
<feature type="region of interest" description="Disordered" evidence="10">
    <location>
        <begin position="713"/>
        <end position="764"/>
    </location>
</feature>
<evidence type="ECO:0000256" key="4">
    <source>
        <dbReference type="ARBA" id="ARBA00022844"/>
    </source>
</evidence>
<dbReference type="InterPro" id="IPR022027">
    <property type="entry name" value="Astro_capsid_p"/>
</dbReference>
<evidence type="ECO:0000256" key="8">
    <source>
        <dbReference type="ARBA" id="ARBA00046099"/>
    </source>
</evidence>
<feature type="region of interest" description="Disordered" evidence="10">
    <location>
        <begin position="44"/>
        <end position="97"/>
    </location>
</feature>
<evidence type="ECO:0000256" key="3">
    <source>
        <dbReference type="ARBA" id="ARBA00022561"/>
    </source>
</evidence>
<comment type="function">
    <text evidence="6">VP25 and VP27 Forms the spikes at the surface of the virion. This forms contains only 30 spikes located on the icosahedral 2-fold axes. Plays a role in the attachment to target host cell. This attachment induces virion internalization through clathrin-dependent endocytosis.</text>
</comment>
<dbReference type="GO" id="GO:0019028">
    <property type="term" value="C:viral capsid"/>
    <property type="evidence" value="ECO:0007669"/>
    <property type="project" value="UniProtKB-KW"/>
</dbReference>
<feature type="compositionally biased region" description="Basic residues" evidence="10">
    <location>
        <begin position="56"/>
        <end position="68"/>
    </location>
</feature>
<dbReference type="GO" id="GO:0043655">
    <property type="term" value="C:host extracellular space"/>
    <property type="evidence" value="ECO:0007669"/>
    <property type="project" value="UniProtKB-SubCell"/>
</dbReference>
<evidence type="ECO:0000256" key="9">
    <source>
        <dbReference type="ARBA" id="ARBA00046492"/>
    </source>
</evidence>
<feature type="compositionally biased region" description="Acidic residues" evidence="10">
    <location>
        <begin position="721"/>
        <end position="764"/>
    </location>
</feature>
<comment type="function">
    <text evidence="8">The immature virion is composed of 180 VP70 subunits with 90 dimeric spikes and displays a T=3 icosahedral symmetry. During maturation, VP70 undergoes a loss of 60 peripentonal spikes, which likely plays an important role in viral infectivity.</text>
</comment>
<protein>
    <recommendedName>
        <fullName evidence="2">Capsid polyprotein VP90</fullName>
    </recommendedName>
</protein>
<evidence type="ECO:0000256" key="1">
    <source>
        <dbReference type="ARBA" id="ARBA00004328"/>
    </source>
</evidence>
<feature type="domain" description="Astrovirus capsid protein inner core" evidence="11">
    <location>
        <begin position="54"/>
        <end position="293"/>
    </location>
</feature>
<keyword evidence="4" id="KW-0946">Virion</keyword>
<reference evidence="12" key="1">
    <citation type="journal article" date="2011" name="J. Virol.">
        <title>The fecal viral flora of california sea lions.</title>
        <authorList>
            <person name="Li L."/>
            <person name="Shan T."/>
            <person name="Wang C."/>
            <person name="Cote C."/>
            <person name="Kolman J."/>
            <person name="Onions D."/>
            <person name="Gulland F.M."/>
            <person name="Delwart E."/>
        </authorList>
    </citation>
    <scope>NUCLEOTIDE SEQUENCE</scope>
    <source>
        <strain evidence="12">1153</strain>
    </source>
</reference>